<dbReference type="PANTHER" id="PTHR28592:SF1">
    <property type="entry name" value="ARMADILLO REPEAT-CONTAINING PROTEIN 1"/>
    <property type="match status" value="1"/>
</dbReference>
<dbReference type="EMBL" id="LIAE01006348">
    <property type="protein sequence ID" value="PAV90871.1"/>
    <property type="molecule type" value="Genomic_DNA"/>
</dbReference>
<evidence type="ECO:0000313" key="1">
    <source>
        <dbReference type="EMBL" id="PAV90871.1"/>
    </source>
</evidence>
<organism evidence="1 2">
    <name type="scientific">Diploscapter pachys</name>
    <dbReference type="NCBI Taxonomy" id="2018661"/>
    <lineage>
        <taxon>Eukaryota</taxon>
        <taxon>Metazoa</taxon>
        <taxon>Ecdysozoa</taxon>
        <taxon>Nematoda</taxon>
        <taxon>Chromadorea</taxon>
        <taxon>Rhabditida</taxon>
        <taxon>Rhabditina</taxon>
        <taxon>Rhabditomorpha</taxon>
        <taxon>Rhabditoidea</taxon>
        <taxon>Rhabditidae</taxon>
        <taxon>Diploscapter</taxon>
    </lineage>
</organism>
<sequence length="297" mass="32953">MGEAEKKPMDEQTALLAKTIKSYVKLCTQPQSRSVVLKDTAFLMNLVALLADDRPKIITYLIRLLLLLTEQEDDLIVLKAVEGLEAAIGAASDKPFSPVILHNLLKISSRFKTIGMKKEVQGDTATDNSCTANGGDAALLAAFGNLEGGGTFRRKFVSKNSKQLVFEFEELTESLQYEIESRLLKTRGVISVYFSTVNEMRRAVVRTIIKIQGQDIADILFASGCTTVSQVAKIDGVEEHFTLYESEKKDKARLPLPEYLDDMLEVTDPNSCIITNEMSQQQKANSGWLSSISSLFW</sequence>
<dbReference type="Proteomes" id="UP000218231">
    <property type="component" value="Unassembled WGS sequence"/>
</dbReference>
<evidence type="ECO:0000313" key="2">
    <source>
        <dbReference type="Proteomes" id="UP000218231"/>
    </source>
</evidence>
<gene>
    <name evidence="1" type="ORF">WR25_18335</name>
</gene>
<name>A0A2A2LX92_9BILA</name>
<dbReference type="OrthoDB" id="5784421at2759"/>
<protein>
    <recommendedName>
        <fullName evidence="3">Armadillo repeat-containing protein 1</fullName>
    </recommendedName>
</protein>
<dbReference type="PANTHER" id="PTHR28592">
    <property type="entry name" value="ARMADILLO REPEAT-CONTAINING PROTEIN 1"/>
    <property type="match status" value="1"/>
</dbReference>
<dbReference type="AlphaFoldDB" id="A0A2A2LX92"/>
<accession>A0A2A2LX92</accession>
<reference evidence="1 2" key="1">
    <citation type="journal article" date="2017" name="Curr. Biol.">
        <title>Genome architecture and evolution of a unichromosomal asexual nematode.</title>
        <authorList>
            <person name="Fradin H."/>
            <person name="Zegar C."/>
            <person name="Gutwein M."/>
            <person name="Lucas J."/>
            <person name="Kovtun M."/>
            <person name="Corcoran D."/>
            <person name="Baugh L.R."/>
            <person name="Kiontke K."/>
            <person name="Gunsalus K."/>
            <person name="Fitch D.H."/>
            <person name="Piano F."/>
        </authorList>
    </citation>
    <scope>NUCLEOTIDE SEQUENCE [LARGE SCALE GENOMIC DNA]</scope>
    <source>
        <strain evidence="1">PF1309</strain>
    </source>
</reference>
<evidence type="ECO:0008006" key="3">
    <source>
        <dbReference type="Google" id="ProtNLM"/>
    </source>
</evidence>
<comment type="caution">
    <text evidence="1">The sequence shown here is derived from an EMBL/GenBank/DDBJ whole genome shotgun (WGS) entry which is preliminary data.</text>
</comment>
<dbReference type="STRING" id="2018661.A0A2A2LX92"/>
<keyword evidence="2" id="KW-1185">Reference proteome</keyword>
<proteinExistence type="predicted"/>